<dbReference type="Proteomes" id="UP001166674">
    <property type="component" value="Unassembled WGS sequence"/>
</dbReference>
<keyword evidence="2" id="KW-1185">Reference proteome</keyword>
<evidence type="ECO:0000313" key="2">
    <source>
        <dbReference type="Proteomes" id="UP001166674"/>
    </source>
</evidence>
<reference evidence="1" key="1">
    <citation type="submission" date="2020-03" db="EMBL/GenBank/DDBJ databases">
        <title>Studies in the Genomics of Life Span.</title>
        <authorList>
            <person name="Glass D."/>
        </authorList>
    </citation>
    <scope>NUCLEOTIDE SEQUENCE</scope>
    <source>
        <strain evidence="1">SUZIE</strain>
        <tissue evidence="1">Muscle</tissue>
    </source>
</reference>
<sequence>MSLVGLTSPDLNYVLNSVQFSIWWGSSSCSNTKVMTVKKIGTCNGLLASRFSEVLPKCMAATVPPNLPPPQPVAALELLGKAAIQGTIGNDSST</sequence>
<proteinExistence type="predicted"/>
<dbReference type="AlphaFoldDB" id="A0AA41T0J3"/>
<name>A0AA41T0J3_SCICA</name>
<protein>
    <submittedName>
        <fullName evidence="1">Uncharacterized protein</fullName>
    </submittedName>
</protein>
<comment type="caution">
    <text evidence="1">The sequence shown here is derived from an EMBL/GenBank/DDBJ whole genome shotgun (WGS) entry which is preliminary data.</text>
</comment>
<organism evidence="1 2">
    <name type="scientific">Sciurus carolinensis</name>
    <name type="common">Eastern gray squirrel</name>
    <dbReference type="NCBI Taxonomy" id="30640"/>
    <lineage>
        <taxon>Eukaryota</taxon>
        <taxon>Metazoa</taxon>
        <taxon>Chordata</taxon>
        <taxon>Craniata</taxon>
        <taxon>Vertebrata</taxon>
        <taxon>Euteleostomi</taxon>
        <taxon>Mammalia</taxon>
        <taxon>Eutheria</taxon>
        <taxon>Euarchontoglires</taxon>
        <taxon>Glires</taxon>
        <taxon>Rodentia</taxon>
        <taxon>Sciuromorpha</taxon>
        <taxon>Sciuridae</taxon>
        <taxon>Sciurinae</taxon>
        <taxon>Sciurini</taxon>
        <taxon>Sciurus</taxon>
    </lineage>
</organism>
<dbReference type="EMBL" id="JAATJV010390584">
    <property type="protein sequence ID" value="MBZ3883918.1"/>
    <property type="molecule type" value="Genomic_DNA"/>
</dbReference>
<accession>A0AA41T0J3</accession>
<evidence type="ECO:0000313" key="1">
    <source>
        <dbReference type="EMBL" id="MBZ3883918.1"/>
    </source>
</evidence>
<gene>
    <name evidence="1" type="ORF">SUZIE_175375</name>
</gene>